<dbReference type="InterPro" id="IPR002524">
    <property type="entry name" value="Cation_efflux"/>
</dbReference>
<dbReference type="InterPro" id="IPR050291">
    <property type="entry name" value="CDF_Transporter"/>
</dbReference>
<dbReference type="InterPro" id="IPR027469">
    <property type="entry name" value="Cation_efflux_TMD_sf"/>
</dbReference>
<evidence type="ECO:0000256" key="7">
    <source>
        <dbReference type="SAM" id="Phobius"/>
    </source>
</evidence>
<dbReference type="STRING" id="5486.A0A367Y9Y6"/>
<evidence type="ECO:0000256" key="2">
    <source>
        <dbReference type="ARBA" id="ARBA00022448"/>
    </source>
</evidence>
<dbReference type="OrthoDB" id="78296at2759"/>
<keyword evidence="10" id="KW-1185">Reference proteome</keyword>
<evidence type="ECO:0000256" key="3">
    <source>
        <dbReference type="ARBA" id="ARBA00022692"/>
    </source>
</evidence>
<feature type="transmembrane region" description="Helical" evidence="7">
    <location>
        <begin position="492"/>
        <end position="512"/>
    </location>
</feature>
<dbReference type="Pfam" id="PF01545">
    <property type="entry name" value="Cation_efflux"/>
    <property type="match status" value="1"/>
</dbReference>
<dbReference type="Proteomes" id="UP000253472">
    <property type="component" value="Unassembled WGS sequence"/>
</dbReference>
<evidence type="ECO:0000313" key="9">
    <source>
        <dbReference type="EMBL" id="RCK62664.1"/>
    </source>
</evidence>
<dbReference type="AlphaFoldDB" id="A0A367Y9Y6"/>
<evidence type="ECO:0000259" key="8">
    <source>
        <dbReference type="Pfam" id="PF01545"/>
    </source>
</evidence>
<accession>A0A367Y9Y6</accession>
<proteinExistence type="predicted"/>
<keyword evidence="2" id="KW-0813">Transport</keyword>
<feature type="transmembrane region" description="Helical" evidence="7">
    <location>
        <begin position="450"/>
        <end position="472"/>
    </location>
</feature>
<dbReference type="SUPFAM" id="SSF161111">
    <property type="entry name" value="Cation efflux protein transmembrane domain-like"/>
    <property type="match status" value="1"/>
</dbReference>
<comment type="subcellular location">
    <subcellularLocation>
        <location evidence="1">Membrane</location>
        <topology evidence="1">Multi-pass membrane protein</topology>
    </subcellularLocation>
</comment>
<evidence type="ECO:0000256" key="4">
    <source>
        <dbReference type="ARBA" id="ARBA00022989"/>
    </source>
</evidence>
<comment type="caution">
    <text evidence="9">The sequence shown here is derived from an EMBL/GenBank/DDBJ whole genome shotgun (WGS) entry which is preliminary data.</text>
</comment>
<feature type="transmembrane region" description="Helical" evidence="7">
    <location>
        <begin position="411"/>
        <end position="430"/>
    </location>
</feature>
<dbReference type="GO" id="GO:0016020">
    <property type="term" value="C:membrane"/>
    <property type="evidence" value="ECO:0007669"/>
    <property type="project" value="UniProtKB-SubCell"/>
</dbReference>
<sequence>MTKENNTTPTHSPNPNSAPNPNETLPLLNRQIRKSKTTSEYKLGGNTNSITANPHRHAQYSSQSHAIPPPPPSGASVGPGGGPLIRPQITGPGGINTSEYTEFDDYVSTKRHYSFSANEYRQVERPLFHRLLTGHHSVTNPGSPFDNYINGNVSSPQINTPLFPQKTGGDRSSIGSITEGGIPGEYRRLSVVDIVGSLRPARLLGTVPPLCKWSNFFNSNIEKIRKKDVRKYYEEQNYLIERFTEIDNFLDAGKIHYNMLSNYGNEHANDSLENITEELGESSNSTTKGQPADNSVLATDLERADSNSKYSNRFNDVPGNVNDGSRYLGYNEEESNAQVLTAILVNFLINILLLIGKIVVTLLTNSMSVIASLVDSILDFLSTFIIYIVNRLATKNDWKIQHAYPIGRSRLEPLGVLIFSIIIIISFFQVGQEAFKRLFFPAPGQKIPVAIGFDAIGIMTITIVAKLGCWVWCASSKSSSVQALAQDAMTDVIFNTVSLLMPTLGHFFNIWWFDPLGAFLLSIYIIVNWGYTAFEHINNLTGAAADPLDYKVILYLAYRFAEPIKQITALKVYHVGDNLNVEVDLVFANDKFNLSFKDCHDIAEALQYSIESLPMVERAFVHIDYMEGNYKGHLK</sequence>
<dbReference type="GO" id="GO:0030003">
    <property type="term" value="P:intracellular monoatomic cation homeostasis"/>
    <property type="evidence" value="ECO:0007669"/>
    <property type="project" value="UniProtKB-ARBA"/>
</dbReference>
<keyword evidence="4 7" id="KW-1133">Transmembrane helix</keyword>
<feature type="transmembrane region" description="Helical" evidence="7">
    <location>
        <begin position="369"/>
        <end position="390"/>
    </location>
</feature>
<dbReference type="PANTHER" id="PTHR43840:SF4">
    <property type="entry name" value="CDF DIVALENT METAL CATION TRANSPORTER (EUROFUNG)"/>
    <property type="match status" value="1"/>
</dbReference>
<evidence type="ECO:0000256" key="1">
    <source>
        <dbReference type="ARBA" id="ARBA00004141"/>
    </source>
</evidence>
<dbReference type="Gene3D" id="3.30.70.1350">
    <property type="entry name" value="Cation efflux protein, cytoplasmic domain"/>
    <property type="match status" value="1"/>
</dbReference>
<evidence type="ECO:0000256" key="6">
    <source>
        <dbReference type="SAM" id="MobiDB-lite"/>
    </source>
</evidence>
<reference evidence="9 10" key="1">
    <citation type="submission" date="2018-06" db="EMBL/GenBank/DDBJ databases">
        <title>Whole genome sequencing of Candida tropicalis (genome annotated by CSBL at Korea University).</title>
        <authorList>
            <person name="Ahn J."/>
        </authorList>
    </citation>
    <scope>NUCLEOTIDE SEQUENCE [LARGE SCALE GENOMIC DNA]</scope>
    <source>
        <strain evidence="9 10">ATCC 20962</strain>
    </source>
</reference>
<dbReference type="Gene3D" id="1.20.1510.10">
    <property type="entry name" value="Cation efflux protein transmembrane domain"/>
    <property type="match status" value="1"/>
</dbReference>
<dbReference type="EMBL" id="QLNQ01000025">
    <property type="protein sequence ID" value="RCK62664.1"/>
    <property type="molecule type" value="Genomic_DNA"/>
</dbReference>
<dbReference type="SUPFAM" id="SSF160240">
    <property type="entry name" value="Cation efflux protein cytoplasmic domain-like"/>
    <property type="match status" value="1"/>
</dbReference>
<feature type="region of interest" description="Disordered" evidence="6">
    <location>
        <begin position="1"/>
        <end position="94"/>
    </location>
</feature>
<dbReference type="InterPro" id="IPR058533">
    <property type="entry name" value="Cation_efflux_TM"/>
</dbReference>
<feature type="compositionally biased region" description="Low complexity" evidence="6">
    <location>
        <begin position="1"/>
        <end position="24"/>
    </location>
</feature>
<dbReference type="NCBIfam" id="TIGR01297">
    <property type="entry name" value="CDF"/>
    <property type="match status" value="1"/>
</dbReference>
<protein>
    <submittedName>
        <fullName evidence="9">Metal tolerance protein 3</fullName>
    </submittedName>
</protein>
<dbReference type="PANTHER" id="PTHR43840">
    <property type="entry name" value="MITOCHONDRIAL METAL TRANSPORTER 1-RELATED"/>
    <property type="match status" value="1"/>
</dbReference>
<feature type="domain" description="Cation efflux protein transmembrane" evidence="8">
    <location>
        <begin position="343"/>
        <end position="540"/>
    </location>
</feature>
<dbReference type="FunFam" id="1.20.1510.10:FF:000005">
    <property type="entry name" value="Putative Cation diffusion facilitator 1"/>
    <property type="match status" value="1"/>
</dbReference>
<keyword evidence="5 7" id="KW-0472">Membrane</keyword>
<keyword evidence="3 7" id="KW-0812">Transmembrane</keyword>
<dbReference type="FunFam" id="3.30.70.1350:FF:000012">
    <property type="entry name" value="Cation diffusion facilitator 10"/>
    <property type="match status" value="1"/>
</dbReference>
<feature type="transmembrane region" description="Helical" evidence="7">
    <location>
        <begin position="339"/>
        <end position="363"/>
    </location>
</feature>
<dbReference type="InterPro" id="IPR036837">
    <property type="entry name" value="Cation_efflux_CTD_sf"/>
</dbReference>
<name>A0A367Y9Y6_9ASCO</name>
<organism evidence="9 10">
    <name type="scientific">Candida viswanathii</name>
    <dbReference type="NCBI Taxonomy" id="5486"/>
    <lineage>
        <taxon>Eukaryota</taxon>
        <taxon>Fungi</taxon>
        <taxon>Dikarya</taxon>
        <taxon>Ascomycota</taxon>
        <taxon>Saccharomycotina</taxon>
        <taxon>Pichiomycetes</taxon>
        <taxon>Debaryomycetaceae</taxon>
        <taxon>Candida/Lodderomyces clade</taxon>
        <taxon>Candida</taxon>
    </lineage>
</organism>
<dbReference type="GO" id="GO:0008324">
    <property type="term" value="F:monoatomic cation transmembrane transporter activity"/>
    <property type="evidence" value="ECO:0007669"/>
    <property type="project" value="InterPro"/>
</dbReference>
<dbReference type="GO" id="GO:0098771">
    <property type="term" value="P:inorganic ion homeostasis"/>
    <property type="evidence" value="ECO:0007669"/>
    <property type="project" value="UniProtKB-ARBA"/>
</dbReference>
<evidence type="ECO:0000313" key="10">
    <source>
        <dbReference type="Proteomes" id="UP000253472"/>
    </source>
</evidence>
<gene>
    <name evidence="9" type="primary">MTP3_1</name>
    <name evidence="9" type="ORF">Cantr_09338</name>
</gene>
<evidence type="ECO:0000256" key="5">
    <source>
        <dbReference type="ARBA" id="ARBA00023136"/>
    </source>
</evidence>